<feature type="region of interest" description="Disordered" evidence="1">
    <location>
        <begin position="115"/>
        <end position="215"/>
    </location>
</feature>
<evidence type="ECO:0000256" key="1">
    <source>
        <dbReference type="SAM" id="MobiDB-lite"/>
    </source>
</evidence>
<keyword evidence="3" id="KW-1185">Reference proteome</keyword>
<comment type="caution">
    <text evidence="2">The sequence shown here is derived from an EMBL/GenBank/DDBJ whole genome shotgun (WGS) entry which is preliminary data.</text>
</comment>
<dbReference type="Proteomes" id="UP001218218">
    <property type="component" value="Unassembled WGS sequence"/>
</dbReference>
<dbReference type="Pfam" id="PF15370">
    <property type="entry name" value="NOPCHAP1"/>
    <property type="match status" value="1"/>
</dbReference>
<dbReference type="PANTHER" id="PTHR28674">
    <property type="entry name" value="SIMILAR TO DNA SEGMENT, CHR 10, WAYNE STATE UNIVERSITY 102,-EXPRESSED"/>
    <property type="match status" value="1"/>
</dbReference>
<gene>
    <name evidence="2" type="ORF">DFH08DRAFT_845661</name>
</gene>
<proteinExistence type="predicted"/>
<dbReference type="GO" id="GO:0062064">
    <property type="term" value="F:box C/D methylation guide snoRNP complex binding"/>
    <property type="evidence" value="ECO:0007669"/>
    <property type="project" value="TreeGrafter"/>
</dbReference>
<feature type="compositionally biased region" description="Acidic residues" evidence="1">
    <location>
        <begin position="129"/>
        <end position="146"/>
    </location>
</feature>
<feature type="compositionally biased region" description="Low complexity" evidence="1">
    <location>
        <begin position="179"/>
        <end position="192"/>
    </location>
</feature>
<sequence length="215" mass="22909">MSHQAKGKQRETIEVEDDDARLQRIQRVLEKLNTGAPAAAPDIESIMTGVNASSGPGQPVNEGSLNELLARVQAFLPQIEASNAALGEMDLRSLDIENTDGDDKVIEMNLGLGVFEDRSGREGSHSESGSDEDSSEDDGVEQDSDESSSNTDSSDDSSSSEEESSSLDSDDSGALNQGRKLAPLPKRALLARTIRPLPGRTSRPEIVLAETTAEN</sequence>
<dbReference type="PANTHER" id="PTHR28674:SF1">
    <property type="entry name" value="NOP PROTEIN CHAPERONE 1"/>
    <property type="match status" value="1"/>
</dbReference>
<dbReference type="InterPro" id="IPR027921">
    <property type="entry name" value="NOPCHAP1"/>
</dbReference>
<dbReference type="EMBL" id="JARIHO010000006">
    <property type="protein sequence ID" value="KAJ7359292.1"/>
    <property type="molecule type" value="Genomic_DNA"/>
</dbReference>
<feature type="compositionally biased region" description="Basic and acidic residues" evidence="1">
    <location>
        <begin position="115"/>
        <end position="125"/>
    </location>
</feature>
<dbReference type="AlphaFoldDB" id="A0AAD7EYG6"/>
<feature type="compositionally biased region" description="Acidic residues" evidence="1">
    <location>
        <begin position="153"/>
        <end position="171"/>
    </location>
</feature>
<reference evidence="2" key="1">
    <citation type="submission" date="2023-03" db="EMBL/GenBank/DDBJ databases">
        <title>Massive genome expansion in bonnet fungi (Mycena s.s.) driven by repeated elements and novel gene families across ecological guilds.</title>
        <authorList>
            <consortium name="Lawrence Berkeley National Laboratory"/>
            <person name="Harder C.B."/>
            <person name="Miyauchi S."/>
            <person name="Viragh M."/>
            <person name="Kuo A."/>
            <person name="Thoen E."/>
            <person name="Andreopoulos B."/>
            <person name="Lu D."/>
            <person name="Skrede I."/>
            <person name="Drula E."/>
            <person name="Henrissat B."/>
            <person name="Morin E."/>
            <person name="Kohler A."/>
            <person name="Barry K."/>
            <person name="LaButti K."/>
            <person name="Morin E."/>
            <person name="Salamov A."/>
            <person name="Lipzen A."/>
            <person name="Mereny Z."/>
            <person name="Hegedus B."/>
            <person name="Baldrian P."/>
            <person name="Stursova M."/>
            <person name="Weitz H."/>
            <person name="Taylor A."/>
            <person name="Grigoriev I.V."/>
            <person name="Nagy L.G."/>
            <person name="Martin F."/>
            <person name="Kauserud H."/>
        </authorList>
    </citation>
    <scope>NUCLEOTIDE SEQUENCE</scope>
    <source>
        <strain evidence="2">CBHHK002</strain>
    </source>
</reference>
<accession>A0AAD7EYG6</accession>
<dbReference type="GO" id="GO:0000492">
    <property type="term" value="P:box C/D snoRNP assembly"/>
    <property type="evidence" value="ECO:0007669"/>
    <property type="project" value="InterPro"/>
</dbReference>
<name>A0AAD7EYG6_9AGAR</name>
<protein>
    <submittedName>
        <fullName evidence="2">Uncharacterized protein</fullName>
    </submittedName>
</protein>
<organism evidence="2 3">
    <name type="scientific">Mycena albidolilacea</name>
    <dbReference type="NCBI Taxonomy" id="1033008"/>
    <lineage>
        <taxon>Eukaryota</taxon>
        <taxon>Fungi</taxon>
        <taxon>Dikarya</taxon>
        <taxon>Basidiomycota</taxon>
        <taxon>Agaricomycotina</taxon>
        <taxon>Agaricomycetes</taxon>
        <taxon>Agaricomycetidae</taxon>
        <taxon>Agaricales</taxon>
        <taxon>Marasmiineae</taxon>
        <taxon>Mycenaceae</taxon>
        <taxon>Mycena</taxon>
    </lineage>
</organism>
<evidence type="ECO:0000313" key="2">
    <source>
        <dbReference type="EMBL" id="KAJ7359292.1"/>
    </source>
</evidence>
<evidence type="ECO:0000313" key="3">
    <source>
        <dbReference type="Proteomes" id="UP001218218"/>
    </source>
</evidence>